<comment type="caution">
    <text evidence="2">The sequence shown here is derived from an EMBL/GenBank/DDBJ whole genome shotgun (WGS) entry which is preliminary data.</text>
</comment>
<protein>
    <recommendedName>
        <fullName evidence="1">CopG-like ribbon-helix-helix domain-containing protein</fullName>
    </recommendedName>
</protein>
<feature type="domain" description="CopG-like ribbon-helix-helix" evidence="1">
    <location>
        <begin position="31"/>
        <end position="64"/>
    </location>
</feature>
<evidence type="ECO:0000313" key="3">
    <source>
        <dbReference type="Proteomes" id="UP000271624"/>
    </source>
</evidence>
<dbReference type="RefSeq" id="WP_233787733.1">
    <property type="nucleotide sequence ID" value="NZ_RSCL01000003.1"/>
</dbReference>
<dbReference type="EMBL" id="RSCL01000003">
    <property type="protein sequence ID" value="RUT08247.1"/>
    <property type="molecule type" value="Genomic_DNA"/>
</dbReference>
<name>A0A3S1APW9_9CYAN</name>
<reference evidence="2" key="1">
    <citation type="submission" date="2018-12" db="EMBL/GenBank/DDBJ databases">
        <authorList>
            <person name="Will S."/>
            <person name="Neumann-Schaal M."/>
            <person name="Henke P."/>
        </authorList>
    </citation>
    <scope>NUCLEOTIDE SEQUENCE</scope>
    <source>
        <strain evidence="2">PCC 7102</strain>
    </source>
</reference>
<dbReference type="AlphaFoldDB" id="A0A3S1APW9"/>
<gene>
    <name evidence="2" type="ORF">DSM106972_014150</name>
</gene>
<reference evidence="2" key="2">
    <citation type="journal article" date="2019" name="Genome Biol. Evol.">
        <title>Day and night: Metabolic profiles and evolutionary relationships of six axenic non-marine cyanobacteria.</title>
        <authorList>
            <person name="Will S.E."/>
            <person name="Henke P."/>
            <person name="Boedeker C."/>
            <person name="Huang S."/>
            <person name="Brinkmann H."/>
            <person name="Rohde M."/>
            <person name="Jarek M."/>
            <person name="Friedl T."/>
            <person name="Seufert S."/>
            <person name="Schumacher M."/>
            <person name="Overmann J."/>
            <person name="Neumann-Schaal M."/>
            <person name="Petersen J."/>
        </authorList>
    </citation>
    <scope>NUCLEOTIDE SEQUENCE [LARGE SCALE GENOMIC DNA]</scope>
    <source>
        <strain evidence="2">PCC 7102</strain>
    </source>
</reference>
<dbReference type="Pfam" id="PF07878">
    <property type="entry name" value="RHH_5"/>
    <property type="match status" value="1"/>
</dbReference>
<evidence type="ECO:0000313" key="2">
    <source>
        <dbReference type="EMBL" id="RUT08247.1"/>
    </source>
</evidence>
<accession>A0A3S1APW9</accession>
<proteinExistence type="predicted"/>
<dbReference type="Proteomes" id="UP000271624">
    <property type="component" value="Unassembled WGS sequence"/>
</dbReference>
<sequence length="76" mass="8556">MKTSVVNWRYQISSEAMGATKKAKVTFTCTDEIKGNLEVWAELENRTVSNLVEKLVMDAIAAQQPSLPRKQDRKTA</sequence>
<dbReference type="InterPro" id="IPR012869">
    <property type="entry name" value="RHH_5"/>
</dbReference>
<organism evidence="2 3">
    <name type="scientific">Dulcicalothrix desertica PCC 7102</name>
    <dbReference type="NCBI Taxonomy" id="232991"/>
    <lineage>
        <taxon>Bacteria</taxon>
        <taxon>Bacillati</taxon>
        <taxon>Cyanobacteriota</taxon>
        <taxon>Cyanophyceae</taxon>
        <taxon>Nostocales</taxon>
        <taxon>Calotrichaceae</taxon>
        <taxon>Dulcicalothrix</taxon>
    </lineage>
</organism>
<keyword evidence="3" id="KW-1185">Reference proteome</keyword>
<evidence type="ECO:0000259" key="1">
    <source>
        <dbReference type="Pfam" id="PF07878"/>
    </source>
</evidence>